<dbReference type="Gene3D" id="3.40.50.1240">
    <property type="entry name" value="Phosphoglycerate mutase-like"/>
    <property type="match status" value="1"/>
</dbReference>
<dbReference type="InterPro" id="IPR029033">
    <property type="entry name" value="His_PPase_superfam"/>
</dbReference>
<dbReference type="InterPro" id="IPR013078">
    <property type="entry name" value="His_Pase_superF_clade-1"/>
</dbReference>
<evidence type="ECO:0000313" key="1">
    <source>
        <dbReference type="EMBL" id="SMP36788.1"/>
    </source>
</evidence>
<organism evidence="1 2">
    <name type="scientific">Roseibium denhamense</name>
    <dbReference type="NCBI Taxonomy" id="76305"/>
    <lineage>
        <taxon>Bacteria</taxon>
        <taxon>Pseudomonadati</taxon>
        <taxon>Pseudomonadota</taxon>
        <taxon>Alphaproteobacteria</taxon>
        <taxon>Hyphomicrobiales</taxon>
        <taxon>Stappiaceae</taxon>
        <taxon>Roseibium</taxon>
    </lineage>
</organism>
<dbReference type="SUPFAM" id="SSF53254">
    <property type="entry name" value="Phosphoglycerate mutase-like"/>
    <property type="match status" value="1"/>
</dbReference>
<evidence type="ECO:0000313" key="2">
    <source>
        <dbReference type="Proteomes" id="UP001157914"/>
    </source>
</evidence>
<dbReference type="RefSeq" id="WP_155192237.1">
    <property type="nucleotide sequence ID" value="NZ_BAAAEA010000005.1"/>
</dbReference>
<dbReference type="Pfam" id="PF00300">
    <property type="entry name" value="His_Phos_1"/>
    <property type="match status" value="1"/>
</dbReference>
<dbReference type="EMBL" id="FXTT01000007">
    <property type="protein sequence ID" value="SMP36788.1"/>
    <property type="molecule type" value="Genomic_DNA"/>
</dbReference>
<dbReference type="CDD" id="cd07040">
    <property type="entry name" value="HP"/>
    <property type="match status" value="1"/>
</dbReference>
<accession>A0ABY1PP85</accession>
<reference evidence="1 2" key="1">
    <citation type="submission" date="2017-05" db="EMBL/GenBank/DDBJ databases">
        <authorList>
            <person name="Varghese N."/>
            <person name="Submissions S."/>
        </authorList>
    </citation>
    <scope>NUCLEOTIDE SEQUENCE [LARGE SCALE GENOMIC DNA]</scope>
    <source>
        <strain evidence="1 2">DSM 15949</strain>
    </source>
</reference>
<proteinExistence type="predicted"/>
<dbReference type="Proteomes" id="UP001157914">
    <property type="component" value="Unassembled WGS sequence"/>
</dbReference>
<sequence>MTWCVYLTHPEVVIDPDVPVPDWGLSATGRERAALGAQLPFASDIRRIVSSGEKKAIETAEIFGAAHGLHHFVFNSLHENDRSATGFLPPAEFETVADQFFADPYQSVRSWERAIDAQSRIVTGVRAALKPIREAEPVLFTGHGGVGTLLMCHLMNADITRDHDQKRAGSWFRFEKSWLVDQLGQNLAWTEL</sequence>
<comment type="caution">
    <text evidence="1">The sequence shown here is derived from an EMBL/GenBank/DDBJ whole genome shotgun (WGS) entry which is preliminary data.</text>
</comment>
<gene>
    <name evidence="1" type="ORF">SAMN06265374_4318</name>
</gene>
<name>A0ABY1PP85_9HYPH</name>
<protein>
    <submittedName>
        <fullName evidence="1">Broad specificity phosphatase PhoE</fullName>
    </submittedName>
</protein>
<keyword evidence="2" id="KW-1185">Reference proteome</keyword>